<keyword evidence="3" id="KW-1133">Transmembrane helix</keyword>
<dbReference type="Pfam" id="PF13365">
    <property type="entry name" value="Trypsin_2"/>
    <property type="match status" value="1"/>
</dbReference>
<dbReference type="PRINTS" id="PR00834">
    <property type="entry name" value="PROTEASES2C"/>
</dbReference>
<feature type="domain" description="PDZ" evidence="4">
    <location>
        <begin position="314"/>
        <end position="404"/>
    </location>
</feature>
<dbReference type="PANTHER" id="PTHR43343:SF3">
    <property type="entry name" value="PROTEASE DO-LIKE 8, CHLOROPLASTIC"/>
    <property type="match status" value="1"/>
</dbReference>
<evidence type="ECO:0000313" key="5">
    <source>
        <dbReference type="EMBL" id="KKS56869.1"/>
    </source>
</evidence>
<gene>
    <name evidence="5" type="ORF">UV20_C0005G0034</name>
</gene>
<dbReference type="CDD" id="cd06779">
    <property type="entry name" value="cpPDZ_Deg_HtrA-like"/>
    <property type="match status" value="1"/>
</dbReference>
<dbReference type="AlphaFoldDB" id="A0A0G1A7E2"/>
<proteinExistence type="predicted"/>
<dbReference type="GO" id="GO:0006508">
    <property type="term" value="P:proteolysis"/>
    <property type="evidence" value="ECO:0007669"/>
    <property type="project" value="UniProtKB-KW"/>
</dbReference>
<dbReference type="Gene3D" id="2.30.42.10">
    <property type="match status" value="1"/>
</dbReference>
<name>A0A0G1A7E2_9BACT</name>
<dbReference type="Proteomes" id="UP000034837">
    <property type="component" value="Unassembled WGS sequence"/>
</dbReference>
<dbReference type="GO" id="GO:0004252">
    <property type="term" value="F:serine-type endopeptidase activity"/>
    <property type="evidence" value="ECO:0007669"/>
    <property type="project" value="InterPro"/>
</dbReference>
<dbReference type="InterPro" id="IPR009003">
    <property type="entry name" value="Peptidase_S1_PA"/>
</dbReference>
<keyword evidence="2" id="KW-0378">Hydrolase</keyword>
<dbReference type="SMART" id="SM00228">
    <property type="entry name" value="PDZ"/>
    <property type="match status" value="1"/>
</dbReference>
<organism evidence="5 6">
    <name type="scientific">Candidatus Magasanikbacteria bacterium GW2011_GWA2_42_32</name>
    <dbReference type="NCBI Taxonomy" id="1619039"/>
    <lineage>
        <taxon>Bacteria</taxon>
        <taxon>Candidatus Magasanikiibacteriota</taxon>
    </lineage>
</organism>
<dbReference type="EMBL" id="LCDO01000005">
    <property type="protein sequence ID" value="KKS56869.1"/>
    <property type="molecule type" value="Genomic_DNA"/>
</dbReference>
<dbReference type="InterPro" id="IPR036034">
    <property type="entry name" value="PDZ_sf"/>
</dbReference>
<dbReference type="Pfam" id="PF13180">
    <property type="entry name" value="PDZ_2"/>
    <property type="match status" value="1"/>
</dbReference>
<comment type="caution">
    <text evidence="5">The sequence shown here is derived from an EMBL/GenBank/DDBJ whole genome shotgun (WGS) entry which is preliminary data.</text>
</comment>
<keyword evidence="3" id="KW-0812">Transmembrane</keyword>
<evidence type="ECO:0000256" key="1">
    <source>
        <dbReference type="ARBA" id="ARBA00022670"/>
    </source>
</evidence>
<feature type="transmembrane region" description="Helical" evidence="3">
    <location>
        <begin position="7"/>
        <end position="30"/>
    </location>
</feature>
<evidence type="ECO:0000259" key="4">
    <source>
        <dbReference type="SMART" id="SM00228"/>
    </source>
</evidence>
<evidence type="ECO:0000256" key="2">
    <source>
        <dbReference type="ARBA" id="ARBA00022801"/>
    </source>
</evidence>
<evidence type="ECO:0000313" key="6">
    <source>
        <dbReference type="Proteomes" id="UP000034837"/>
    </source>
</evidence>
<protein>
    <submittedName>
        <fullName evidence="5">Protease Do</fullName>
    </submittedName>
</protein>
<dbReference type="SUPFAM" id="SSF50156">
    <property type="entry name" value="PDZ domain-like"/>
    <property type="match status" value="1"/>
</dbReference>
<keyword evidence="1 5" id="KW-0645">Protease</keyword>
<evidence type="ECO:0000256" key="3">
    <source>
        <dbReference type="SAM" id="Phobius"/>
    </source>
</evidence>
<dbReference type="PANTHER" id="PTHR43343">
    <property type="entry name" value="PEPTIDASE S12"/>
    <property type="match status" value="1"/>
</dbReference>
<dbReference type="SUPFAM" id="SSF50494">
    <property type="entry name" value="Trypsin-like serine proteases"/>
    <property type="match status" value="1"/>
</dbReference>
<sequence length="419" mass="44999">MKNLRPFLLVVITISLIVGGLSGLVTGILINDWLSLDSNYQFFKSSSLVKNLINLPVNEKLVLPLTESEQTIALVKKISPAVVSVIVTKNFNLSVKQKSPLDDFLNNLPFDLKIEVLEGEDPSNGNKNNKQEVEAGSGFIVRSNGLILTNKHVVEDITAEYSIKTTDGKTYPATVIARDQFLDIALLKIEAENLPFISLGNSDKLEIGQTVVAIGNVLGQYQNTVTRGIVSGIKRRVVADAGRGSSEVIEAAIQTDAAINPGNSGGPLLNLRGEVIGINTAVNLGGQSVGFALPINSAKNIIESVEKYGRIIKPWLGVRYIVINKGVAAKNNLTFDYGALVVKGEQTGELAVIPGSPSDKAGIVENDLILEINGQKVTEENGLGILINKYKVGDEVSLKIVHKGETKTIKIKLEEAISN</sequence>
<dbReference type="InterPro" id="IPR001478">
    <property type="entry name" value="PDZ"/>
</dbReference>
<dbReference type="Gene3D" id="2.40.10.120">
    <property type="match status" value="1"/>
</dbReference>
<dbReference type="InterPro" id="IPR051201">
    <property type="entry name" value="Chloro_Bact_Ser_Proteases"/>
</dbReference>
<dbReference type="PATRIC" id="fig|1619039.3.peg.727"/>
<keyword evidence="3" id="KW-0472">Membrane</keyword>
<accession>A0A0G1A7E2</accession>
<dbReference type="InterPro" id="IPR001940">
    <property type="entry name" value="Peptidase_S1C"/>
</dbReference>
<reference evidence="5 6" key="1">
    <citation type="journal article" date="2015" name="Nature">
        <title>rRNA introns, odd ribosomes, and small enigmatic genomes across a large radiation of phyla.</title>
        <authorList>
            <person name="Brown C.T."/>
            <person name="Hug L.A."/>
            <person name="Thomas B.C."/>
            <person name="Sharon I."/>
            <person name="Castelle C.J."/>
            <person name="Singh A."/>
            <person name="Wilkins M.J."/>
            <person name="Williams K.H."/>
            <person name="Banfield J.F."/>
        </authorList>
    </citation>
    <scope>NUCLEOTIDE SEQUENCE [LARGE SCALE GENOMIC DNA]</scope>
</reference>